<dbReference type="AlphaFoldDB" id="A0A1X1YFY7"/>
<feature type="transmembrane region" description="Helical" evidence="1">
    <location>
        <begin position="84"/>
        <end position="103"/>
    </location>
</feature>
<keyword evidence="1" id="KW-0812">Transmembrane</keyword>
<evidence type="ECO:0000313" key="3">
    <source>
        <dbReference type="EMBL" id="ORW09973.1"/>
    </source>
</evidence>
<dbReference type="Proteomes" id="UP000193866">
    <property type="component" value="Unassembled WGS sequence"/>
</dbReference>
<gene>
    <name evidence="3" type="ORF">AWC16_15605</name>
</gene>
<accession>A0A1X1YFY7</accession>
<keyword evidence="1" id="KW-0472">Membrane</keyword>
<keyword evidence="2" id="KW-0732">Signal</keyword>
<dbReference type="EMBL" id="LQPG01000026">
    <property type="protein sequence ID" value="ORW09973.1"/>
    <property type="molecule type" value="Genomic_DNA"/>
</dbReference>
<organism evidence="3 4">
    <name type="scientific">Mycolicibacter longobardus</name>
    <dbReference type="NCBI Taxonomy" id="1108812"/>
    <lineage>
        <taxon>Bacteria</taxon>
        <taxon>Bacillati</taxon>
        <taxon>Actinomycetota</taxon>
        <taxon>Actinomycetes</taxon>
        <taxon>Mycobacteriales</taxon>
        <taxon>Mycobacteriaceae</taxon>
        <taxon>Mycolicibacter</taxon>
    </lineage>
</organism>
<feature type="chain" id="PRO_5039039559" description="Integral membrane protein" evidence="2">
    <location>
        <begin position="19"/>
        <end position="131"/>
    </location>
</feature>
<evidence type="ECO:0000313" key="4">
    <source>
        <dbReference type="Proteomes" id="UP000193866"/>
    </source>
</evidence>
<name>A0A1X1YFY7_9MYCO</name>
<feature type="transmembrane region" description="Helical" evidence="1">
    <location>
        <begin position="109"/>
        <end position="129"/>
    </location>
</feature>
<sequence>MCGLAMAAAAGANASGMAAGAALLAVGAVLVGLWWRPAATVAVLLAVVAIGLTDPSTVSAAVAGLAAVGYLVLRHVGTVTVPTVTFALGFTVAGVVATVFPWSLPWLPLLAPFAAFGLYALAAQPFLAAEP</sequence>
<evidence type="ECO:0000256" key="1">
    <source>
        <dbReference type="SAM" id="Phobius"/>
    </source>
</evidence>
<evidence type="ECO:0000256" key="2">
    <source>
        <dbReference type="SAM" id="SignalP"/>
    </source>
</evidence>
<reference evidence="3 4" key="1">
    <citation type="submission" date="2016-01" db="EMBL/GenBank/DDBJ databases">
        <title>The new phylogeny of the genus Mycobacterium.</title>
        <authorList>
            <person name="Tarcisio F."/>
            <person name="Conor M."/>
            <person name="Antonella G."/>
            <person name="Elisabetta G."/>
            <person name="Giulia F.S."/>
            <person name="Sara T."/>
            <person name="Anna F."/>
            <person name="Clotilde B."/>
            <person name="Roberto B."/>
            <person name="Veronica D.S."/>
            <person name="Fabio R."/>
            <person name="Monica P."/>
            <person name="Olivier J."/>
            <person name="Enrico T."/>
            <person name="Nicola S."/>
        </authorList>
    </citation>
    <scope>NUCLEOTIDE SEQUENCE [LARGE SCALE GENOMIC DNA]</scope>
    <source>
        <strain evidence="3 4">DSM 45394</strain>
    </source>
</reference>
<keyword evidence="4" id="KW-1185">Reference proteome</keyword>
<dbReference type="STRING" id="1108812.AWC16_15605"/>
<keyword evidence="1" id="KW-1133">Transmembrane helix</keyword>
<feature type="signal peptide" evidence="2">
    <location>
        <begin position="1"/>
        <end position="18"/>
    </location>
</feature>
<protein>
    <recommendedName>
        <fullName evidence="5">Integral membrane protein</fullName>
    </recommendedName>
</protein>
<comment type="caution">
    <text evidence="3">The sequence shown here is derived from an EMBL/GenBank/DDBJ whole genome shotgun (WGS) entry which is preliminary data.</text>
</comment>
<feature type="transmembrane region" description="Helical" evidence="1">
    <location>
        <begin position="43"/>
        <end position="72"/>
    </location>
</feature>
<proteinExistence type="predicted"/>
<evidence type="ECO:0008006" key="5">
    <source>
        <dbReference type="Google" id="ProtNLM"/>
    </source>
</evidence>